<dbReference type="Pfam" id="PF02518">
    <property type="entry name" value="HATPase_c"/>
    <property type="match status" value="1"/>
</dbReference>
<dbReference type="PANTHER" id="PTHR43047">
    <property type="entry name" value="TWO-COMPONENT HISTIDINE PROTEIN KINASE"/>
    <property type="match status" value="1"/>
</dbReference>
<feature type="transmembrane region" description="Helical" evidence="15">
    <location>
        <begin position="6"/>
        <end position="27"/>
    </location>
</feature>
<protein>
    <recommendedName>
        <fullName evidence="3">histidine kinase</fullName>
        <ecNumber evidence="3">2.7.13.3</ecNumber>
    </recommendedName>
</protein>
<dbReference type="InterPro" id="IPR000014">
    <property type="entry name" value="PAS"/>
</dbReference>
<keyword evidence="5" id="KW-0808">Transferase</keyword>
<evidence type="ECO:0000256" key="8">
    <source>
        <dbReference type="ARBA" id="ARBA00022777"/>
    </source>
</evidence>
<dbReference type="CDD" id="cd00082">
    <property type="entry name" value="HisKA"/>
    <property type="match status" value="1"/>
</dbReference>
<evidence type="ECO:0000256" key="10">
    <source>
        <dbReference type="ARBA" id="ARBA00022989"/>
    </source>
</evidence>
<dbReference type="EMBL" id="RZIJ01000009">
    <property type="protein sequence ID" value="RUQ70794.1"/>
    <property type="molecule type" value="Genomic_DNA"/>
</dbReference>
<comment type="subcellular location">
    <subcellularLocation>
        <location evidence="2">Membrane</location>
        <topology evidence="2">Multi-pass membrane protein</topology>
    </subcellularLocation>
</comment>
<evidence type="ECO:0000256" key="11">
    <source>
        <dbReference type="ARBA" id="ARBA00023012"/>
    </source>
</evidence>
<feature type="domain" description="PAS" evidence="18">
    <location>
        <begin position="146"/>
        <end position="217"/>
    </location>
</feature>
<dbReference type="Pfam" id="PF13493">
    <property type="entry name" value="DUF4118"/>
    <property type="match status" value="1"/>
</dbReference>
<feature type="domain" description="Histidine kinase" evidence="16">
    <location>
        <begin position="289"/>
        <end position="503"/>
    </location>
</feature>
<feature type="coiled-coil region" evidence="14">
    <location>
        <begin position="93"/>
        <end position="156"/>
    </location>
</feature>
<dbReference type="PROSITE" id="PS50109">
    <property type="entry name" value="HIS_KIN"/>
    <property type="match status" value="1"/>
</dbReference>
<feature type="transmembrane region" description="Helical" evidence="15">
    <location>
        <begin position="34"/>
        <end position="60"/>
    </location>
</feature>
<evidence type="ECO:0000256" key="9">
    <source>
        <dbReference type="ARBA" id="ARBA00022840"/>
    </source>
</evidence>
<dbReference type="GO" id="GO:0000155">
    <property type="term" value="F:phosphorelay sensor kinase activity"/>
    <property type="evidence" value="ECO:0007669"/>
    <property type="project" value="InterPro"/>
</dbReference>
<dbReference type="Proteomes" id="UP000280346">
    <property type="component" value="Unassembled WGS sequence"/>
</dbReference>
<dbReference type="GO" id="GO:0005886">
    <property type="term" value="C:plasma membrane"/>
    <property type="evidence" value="ECO:0007669"/>
    <property type="project" value="TreeGrafter"/>
</dbReference>
<dbReference type="PROSITE" id="PS50112">
    <property type="entry name" value="PAS"/>
    <property type="match status" value="1"/>
</dbReference>
<dbReference type="PROSITE" id="PS50110">
    <property type="entry name" value="RESPONSE_REGULATORY"/>
    <property type="match status" value="1"/>
</dbReference>
<evidence type="ECO:0000313" key="21">
    <source>
        <dbReference type="Proteomes" id="UP000280346"/>
    </source>
</evidence>
<dbReference type="Gene3D" id="1.10.287.130">
    <property type="match status" value="1"/>
</dbReference>
<feature type="transmembrane region" description="Helical" evidence="15">
    <location>
        <begin position="80"/>
        <end position="100"/>
    </location>
</feature>
<evidence type="ECO:0000259" key="16">
    <source>
        <dbReference type="PROSITE" id="PS50109"/>
    </source>
</evidence>
<keyword evidence="11" id="KW-0902">Two-component regulatory system</keyword>
<evidence type="ECO:0000256" key="1">
    <source>
        <dbReference type="ARBA" id="ARBA00000085"/>
    </source>
</evidence>
<dbReference type="InterPro" id="IPR004358">
    <property type="entry name" value="Sig_transdc_His_kin-like_C"/>
</dbReference>
<evidence type="ECO:0000256" key="14">
    <source>
        <dbReference type="SAM" id="Coils"/>
    </source>
</evidence>
<dbReference type="SMART" id="SM00387">
    <property type="entry name" value="HATPase_c"/>
    <property type="match status" value="1"/>
</dbReference>
<evidence type="ECO:0000256" key="5">
    <source>
        <dbReference type="ARBA" id="ARBA00022679"/>
    </source>
</evidence>
<keyword evidence="4 13" id="KW-0597">Phosphoprotein</keyword>
<name>A0A3S0VI69_9PROT</name>
<evidence type="ECO:0000256" key="13">
    <source>
        <dbReference type="PROSITE-ProRule" id="PRU00169"/>
    </source>
</evidence>
<evidence type="ECO:0000256" key="4">
    <source>
        <dbReference type="ARBA" id="ARBA00022553"/>
    </source>
</evidence>
<keyword evidence="12 15" id="KW-0472">Membrane</keyword>
<dbReference type="Gene3D" id="1.20.120.620">
    <property type="entry name" value="Backbone structure of the membrane domain of e. Coli histidine kinase receptor kdpd"/>
    <property type="match status" value="1"/>
</dbReference>
<comment type="catalytic activity">
    <reaction evidence="1">
        <text>ATP + protein L-histidine = ADP + protein N-phospho-L-histidine.</text>
        <dbReference type="EC" id="2.7.13.3"/>
    </reaction>
</comment>
<dbReference type="InterPro" id="IPR001789">
    <property type="entry name" value="Sig_transdc_resp-reg_receiver"/>
</dbReference>
<evidence type="ECO:0000256" key="3">
    <source>
        <dbReference type="ARBA" id="ARBA00012438"/>
    </source>
</evidence>
<dbReference type="SUPFAM" id="SSF55874">
    <property type="entry name" value="ATPase domain of HSP90 chaperone/DNA topoisomerase II/histidine kinase"/>
    <property type="match status" value="1"/>
</dbReference>
<dbReference type="RefSeq" id="WP_126998678.1">
    <property type="nucleotide sequence ID" value="NZ_JBNPXW010000008.1"/>
</dbReference>
<dbReference type="Pfam" id="PF00512">
    <property type="entry name" value="HisKA"/>
    <property type="match status" value="1"/>
</dbReference>
<dbReference type="Gene3D" id="3.30.565.10">
    <property type="entry name" value="Histidine kinase-like ATPase, C-terminal domain"/>
    <property type="match status" value="1"/>
</dbReference>
<accession>A0A3S0VI69</accession>
<keyword evidence="6 15" id="KW-0812">Transmembrane</keyword>
<dbReference type="EC" id="2.7.13.3" evidence="3"/>
<evidence type="ECO:0000259" key="17">
    <source>
        <dbReference type="PROSITE" id="PS50110"/>
    </source>
</evidence>
<evidence type="ECO:0000256" key="12">
    <source>
        <dbReference type="ARBA" id="ARBA00023136"/>
    </source>
</evidence>
<dbReference type="GO" id="GO:0009927">
    <property type="term" value="F:histidine phosphotransfer kinase activity"/>
    <property type="evidence" value="ECO:0007669"/>
    <property type="project" value="TreeGrafter"/>
</dbReference>
<dbReference type="SUPFAM" id="SSF55785">
    <property type="entry name" value="PYP-like sensor domain (PAS domain)"/>
    <property type="match status" value="1"/>
</dbReference>
<dbReference type="InterPro" id="IPR005467">
    <property type="entry name" value="His_kinase_dom"/>
</dbReference>
<dbReference type="InterPro" id="IPR036097">
    <property type="entry name" value="HisK_dim/P_sf"/>
</dbReference>
<dbReference type="AlphaFoldDB" id="A0A3S0VI69"/>
<organism evidence="20 21">
    <name type="scientific">Azospirillum doebereinerae</name>
    <dbReference type="NCBI Taxonomy" id="92933"/>
    <lineage>
        <taxon>Bacteria</taxon>
        <taxon>Pseudomonadati</taxon>
        <taxon>Pseudomonadota</taxon>
        <taxon>Alphaproteobacteria</taxon>
        <taxon>Rhodospirillales</taxon>
        <taxon>Azospirillaceae</taxon>
        <taxon>Azospirillum</taxon>
    </lineage>
</organism>
<dbReference type="Pfam" id="PF08448">
    <property type="entry name" value="PAS_4"/>
    <property type="match status" value="1"/>
</dbReference>
<feature type="modified residue" description="4-aspartylphosphate" evidence="13">
    <location>
        <position position="573"/>
    </location>
</feature>
<dbReference type="InterPro" id="IPR038318">
    <property type="entry name" value="KdpD_sf"/>
</dbReference>
<dbReference type="SMART" id="SM00448">
    <property type="entry name" value="REC"/>
    <property type="match status" value="1"/>
</dbReference>
<dbReference type="GO" id="GO:0005524">
    <property type="term" value="F:ATP binding"/>
    <property type="evidence" value="ECO:0007669"/>
    <property type="project" value="UniProtKB-KW"/>
</dbReference>
<evidence type="ECO:0000259" key="18">
    <source>
        <dbReference type="PROSITE" id="PS50112"/>
    </source>
</evidence>
<dbReference type="Pfam" id="PF00072">
    <property type="entry name" value="Response_reg"/>
    <property type="match status" value="1"/>
</dbReference>
<reference evidence="20 21" key="1">
    <citation type="submission" date="2018-12" db="EMBL/GenBank/DDBJ databases">
        <authorList>
            <person name="Yang Y."/>
        </authorList>
    </citation>
    <scope>NUCLEOTIDE SEQUENCE [LARGE SCALE GENOMIC DNA]</scope>
    <source>
        <strain evidence="20 21">GSF71</strain>
    </source>
</reference>
<dbReference type="FunFam" id="3.30.450.20:FF:000099">
    <property type="entry name" value="Sensory box sensor histidine kinase"/>
    <property type="match status" value="1"/>
</dbReference>
<dbReference type="InterPro" id="IPR013656">
    <property type="entry name" value="PAS_4"/>
</dbReference>
<evidence type="ECO:0000256" key="2">
    <source>
        <dbReference type="ARBA" id="ARBA00004141"/>
    </source>
</evidence>
<evidence type="ECO:0000256" key="15">
    <source>
        <dbReference type="SAM" id="Phobius"/>
    </source>
</evidence>
<dbReference type="InterPro" id="IPR035965">
    <property type="entry name" value="PAS-like_dom_sf"/>
</dbReference>
<dbReference type="CDD" id="cd00130">
    <property type="entry name" value="PAS"/>
    <property type="match status" value="1"/>
</dbReference>
<gene>
    <name evidence="20" type="ORF">EJ913_13615</name>
</gene>
<dbReference type="Gene3D" id="3.40.50.2300">
    <property type="match status" value="1"/>
</dbReference>
<keyword evidence="14" id="KW-0175">Coiled coil</keyword>
<dbReference type="OrthoDB" id="341208at2"/>
<dbReference type="CDD" id="cd00075">
    <property type="entry name" value="HATPase"/>
    <property type="match status" value="1"/>
</dbReference>
<dbReference type="InterPro" id="IPR003661">
    <property type="entry name" value="HisK_dim/P_dom"/>
</dbReference>
<dbReference type="InterPro" id="IPR011006">
    <property type="entry name" value="CheY-like_superfamily"/>
</dbReference>
<dbReference type="InterPro" id="IPR003594">
    <property type="entry name" value="HATPase_dom"/>
</dbReference>
<keyword evidence="21" id="KW-1185">Reference proteome</keyword>
<dbReference type="SUPFAM" id="SSF52172">
    <property type="entry name" value="CheY-like"/>
    <property type="match status" value="1"/>
</dbReference>
<dbReference type="PANTHER" id="PTHR43047:SF9">
    <property type="entry name" value="HISTIDINE KINASE"/>
    <property type="match status" value="1"/>
</dbReference>
<dbReference type="SMART" id="SM00091">
    <property type="entry name" value="PAS"/>
    <property type="match status" value="1"/>
</dbReference>
<keyword evidence="9" id="KW-0067">ATP-binding</keyword>
<evidence type="ECO:0000256" key="6">
    <source>
        <dbReference type="ARBA" id="ARBA00022692"/>
    </source>
</evidence>
<dbReference type="SUPFAM" id="SSF47384">
    <property type="entry name" value="Homodimeric domain of signal transducing histidine kinase"/>
    <property type="match status" value="1"/>
</dbReference>
<dbReference type="NCBIfam" id="TIGR00229">
    <property type="entry name" value="sensory_box"/>
    <property type="match status" value="1"/>
</dbReference>
<feature type="domain" description="Response regulatory" evidence="17">
    <location>
        <begin position="522"/>
        <end position="639"/>
    </location>
</feature>
<sequence length="643" mass="71514">MKIYAIALAIVLAAAILRLGFLLDLGLNAPFVTFYPAVMLAALYGGLRAGAVATVSSALIADYFWIEPVGALIPVSMQDWVVLSLFVITNILVSCIAENLQKANIKLQDKENNQKKELENQVYERTSELEKQIIERKHAEESLAESENRFRTLANAIPQLAFIAHADGHVHWYNERWYQYTGETPESMEGWGWKSVHHPDVLPAVMERWLTSIATRNPFDMTFPLRGADGQFRPFLTRVMPLLDSEGRVMEWFGTNTELSEQISMENDLRKAKVEAERANLAKSKFLAAVSHDLRQPVQSLVLLLEVLKTHRDGSKVTKAIEAMGGALNGLNDLLKGTLDISRIDAGVVTVELCSVDVRAMLKRLSVEYAPLSERKGLKFRYFCKAGRHAHTDGAILERIIRNLVENAIRYTNRGGLLIGVRPRGDRMRIEIVDTGIGIPADKIGEIYEEFFQVGNPARDHRLGLGLGLAIVRRCARLLDVELQVRSNEGRGTRFTILLPLDGSVPVAPAPSIKTRIAGGARIMIIEDNPKIRTGFQMLLECWDYEVFCAETGEISLTVGEQEGWRFDAIIADHRLGAGMSGTETAAEIRRRAKRPIPTLIVTGDTSPERIEEVHASGFEMLHKPVAPDALARRMAILLQAAG</sequence>
<dbReference type="PRINTS" id="PR00344">
    <property type="entry name" value="BCTRLSENSOR"/>
</dbReference>
<dbReference type="SMART" id="SM00388">
    <property type="entry name" value="HisKA"/>
    <property type="match status" value="1"/>
</dbReference>
<keyword evidence="7" id="KW-0547">Nucleotide-binding</keyword>
<evidence type="ECO:0000256" key="7">
    <source>
        <dbReference type="ARBA" id="ARBA00022741"/>
    </source>
</evidence>
<evidence type="ECO:0000259" key="19">
    <source>
        <dbReference type="PROSITE" id="PS50113"/>
    </source>
</evidence>
<comment type="caution">
    <text evidence="20">The sequence shown here is derived from an EMBL/GenBank/DDBJ whole genome shotgun (WGS) entry which is preliminary data.</text>
</comment>
<feature type="domain" description="PAC" evidence="19">
    <location>
        <begin position="219"/>
        <end position="271"/>
    </location>
</feature>
<keyword evidence="10 15" id="KW-1133">Transmembrane helix</keyword>
<dbReference type="Gene3D" id="3.30.450.20">
    <property type="entry name" value="PAS domain"/>
    <property type="match status" value="1"/>
</dbReference>
<keyword evidence="8" id="KW-0418">Kinase</keyword>
<dbReference type="InterPro" id="IPR000700">
    <property type="entry name" value="PAS-assoc_C"/>
</dbReference>
<proteinExistence type="predicted"/>
<dbReference type="CDD" id="cd00156">
    <property type="entry name" value="REC"/>
    <property type="match status" value="1"/>
</dbReference>
<evidence type="ECO:0000313" key="20">
    <source>
        <dbReference type="EMBL" id="RUQ70794.1"/>
    </source>
</evidence>
<dbReference type="InterPro" id="IPR025201">
    <property type="entry name" value="KdpD_TM"/>
</dbReference>
<dbReference type="InterPro" id="IPR036890">
    <property type="entry name" value="HATPase_C_sf"/>
</dbReference>
<dbReference type="PROSITE" id="PS50113">
    <property type="entry name" value="PAC"/>
    <property type="match status" value="1"/>
</dbReference>